<accession>A0AC35F474</accession>
<proteinExistence type="predicted"/>
<sequence>MEIITGCIKMFLRQLRDTVIPSTSYNVFLQAVEESDEQKLIQTVFELPAPNRDTLAYII</sequence>
<name>A0AC35F474_9BILA</name>
<reference evidence="2" key="1">
    <citation type="submission" date="2022-11" db="UniProtKB">
        <authorList>
            <consortium name="WormBaseParasite"/>
        </authorList>
    </citation>
    <scope>IDENTIFICATION</scope>
</reference>
<evidence type="ECO:0000313" key="1">
    <source>
        <dbReference type="Proteomes" id="UP000887580"/>
    </source>
</evidence>
<protein>
    <submittedName>
        <fullName evidence="2">Rho-GAP domain-containing protein</fullName>
    </submittedName>
</protein>
<dbReference type="WBParaSite" id="PS1159_v2.g13739.t1">
    <property type="protein sequence ID" value="PS1159_v2.g13739.t1"/>
    <property type="gene ID" value="PS1159_v2.g13739"/>
</dbReference>
<dbReference type="Proteomes" id="UP000887580">
    <property type="component" value="Unplaced"/>
</dbReference>
<evidence type="ECO:0000313" key="2">
    <source>
        <dbReference type="WBParaSite" id="PS1159_v2.g13739.t1"/>
    </source>
</evidence>
<organism evidence="1 2">
    <name type="scientific">Panagrolaimus sp. PS1159</name>
    <dbReference type="NCBI Taxonomy" id="55785"/>
    <lineage>
        <taxon>Eukaryota</taxon>
        <taxon>Metazoa</taxon>
        <taxon>Ecdysozoa</taxon>
        <taxon>Nematoda</taxon>
        <taxon>Chromadorea</taxon>
        <taxon>Rhabditida</taxon>
        <taxon>Tylenchina</taxon>
        <taxon>Panagrolaimomorpha</taxon>
        <taxon>Panagrolaimoidea</taxon>
        <taxon>Panagrolaimidae</taxon>
        <taxon>Panagrolaimus</taxon>
    </lineage>
</organism>